<dbReference type="AlphaFoldDB" id="A0AAE4C8B8"/>
<evidence type="ECO:0008006" key="4">
    <source>
        <dbReference type="Google" id="ProtNLM"/>
    </source>
</evidence>
<sequence>MPQTPRISQRFSARAALASSLLAASLGLAGTGAAAQTAAPADNPPAAAAPHASAAAAGATAAAENPGGVVVTYPLELNPVVTTSPDGSYFGLEGGAPAVTAPLSYVATPINAPGATGPVSSRGAKAEPLADGAWKVSVAGVDASGRELQGESFVTVRNGRVTQTIQIRENLALPIAWDTSNGATSLTVTPADLTGASGYGWTLVNQTTGRIQASSPVHPAGTASQETATLTGLPDGRYAFHAESAINGYPGFLPDRRATVTFTVRGGVIYAR</sequence>
<feature type="signal peptide" evidence="1">
    <location>
        <begin position="1"/>
        <end position="34"/>
    </location>
</feature>
<comment type="caution">
    <text evidence="2">The sequence shown here is derived from an EMBL/GenBank/DDBJ whole genome shotgun (WGS) entry which is preliminary data.</text>
</comment>
<name>A0AAE4C8B8_9MICC</name>
<accession>A0AAE4C8B8</accession>
<dbReference type="RefSeq" id="WP_309850943.1">
    <property type="nucleotide sequence ID" value="NZ_BAAAIU010000003.1"/>
</dbReference>
<gene>
    <name evidence="2" type="ORF">J2S35_001180</name>
</gene>
<keyword evidence="3" id="KW-1185">Reference proteome</keyword>
<evidence type="ECO:0000256" key="1">
    <source>
        <dbReference type="SAM" id="SignalP"/>
    </source>
</evidence>
<protein>
    <recommendedName>
        <fullName evidence="4">WxL domain surface cell wall-binding</fullName>
    </recommendedName>
</protein>
<feature type="chain" id="PRO_5042090109" description="WxL domain surface cell wall-binding" evidence="1">
    <location>
        <begin position="35"/>
        <end position="272"/>
    </location>
</feature>
<keyword evidence="1" id="KW-0732">Signal</keyword>
<proteinExistence type="predicted"/>
<dbReference type="EMBL" id="JAVDUI010000001">
    <property type="protein sequence ID" value="MDR6892240.1"/>
    <property type="molecule type" value="Genomic_DNA"/>
</dbReference>
<evidence type="ECO:0000313" key="2">
    <source>
        <dbReference type="EMBL" id="MDR6892240.1"/>
    </source>
</evidence>
<organism evidence="2 3">
    <name type="scientific">Falsarthrobacter nasiphocae</name>
    <dbReference type="NCBI Taxonomy" id="189863"/>
    <lineage>
        <taxon>Bacteria</taxon>
        <taxon>Bacillati</taxon>
        <taxon>Actinomycetota</taxon>
        <taxon>Actinomycetes</taxon>
        <taxon>Micrococcales</taxon>
        <taxon>Micrococcaceae</taxon>
        <taxon>Falsarthrobacter</taxon>
    </lineage>
</organism>
<evidence type="ECO:0000313" key="3">
    <source>
        <dbReference type="Proteomes" id="UP001247307"/>
    </source>
</evidence>
<reference evidence="2" key="1">
    <citation type="submission" date="2023-07" db="EMBL/GenBank/DDBJ databases">
        <title>Sequencing the genomes of 1000 actinobacteria strains.</title>
        <authorList>
            <person name="Klenk H.-P."/>
        </authorList>
    </citation>
    <scope>NUCLEOTIDE SEQUENCE</scope>
    <source>
        <strain evidence="2">DSM 13988</strain>
    </source>
</reference>
<dbReference type="Proteomes" id="UP001247307">
    <property type="component" value="Unassembled WGS sequence"/>
</dbReference>